<dbReference type="Proteomes" id="UP001302126">
    <property type="component" value="Unassembled WGS sequence"/>
</dbReference>
<evidence type="ECO:0000313" key="2">
    <source>
        <dbReference type="Proteomes" id="UP001302126"/>
    </source>
</evidence>
<reference evidence="1" key="2">
    <citation type="submission" date="2023-05" db="EMBL/GenBank/DDBJ databases">
        <authorList>
            <consortium name="Lawrence Berkeley National Laboratory"/>
            <person name="Steindorff A."/>
            <person name="Hensen N."/>
            <person name="Bonometti L."/>
            <person name="Westerberg I."/>
            <person name="Brannstrom I.O."/>
            <person name="Guillou S."/>
            <person name="Cros-Aarteil S."/>
            <person name="Calhoun S."/>
            <person name="Haridas S."/>
            <person name="Kuo A."/>
            <person name="Mondo S."/>
            <person name="Pangilinan J."/>
            <person name="Riley R."/>
            <person name="Labutti K."/>
            <person name="Andreopoulos B."/>
            <person name="Lipzen A."/>
            <person name="Chen C."/>
            <person name="Yanf M."/>
            <person name="Daum C."/>
            <person name="Ng V."/>
            <person name="Clum A."/>
            <person name="Ohm R."/>
            <person name="Martin F."/>
            <person name="Silar P."/>
            <person name="Natvig D."/>
            <person name="Lalanne C."/>
            <person name="Gautier V."/>
            <person name="Ament-Velasquez S.L."/>
            <person name="Kruys A."/>
            <person name="Hutchinson M.I."/>
            <person name="Powell A.J."/>
            <person name="Barry K."/>
            <person name="Miller A.N."/>
            <person name="Grigoriev I.V."/>
            <person name="Debuchy R."/>
            <person name="Gladieux P."/>
            <person name="Thoren M.H."/>
            <person name="Johannesson H."/>
        </authorList>
    </citation>
    <scope>NUCLEOTIDE SEQUENCE</scope>
    <source>
        <strain evidence="1">PSN309</strain>
    </source>
</reference>
<dbReference type="EMBL" id="MU864360">
    <property type="protein sequence ID" value="KAK4191311.1"/>
    <property type="molecule type" value="Genomic_DNA"/>
</dbReference>
<protein>
    <submittedName>
        <fullName evidence="1">Uncharacterized protein</fullName>
    </submittedName>
</protein>
<keyword evidence="2" id="KW-1185">Reference proteome</keyword>
<proteinExistence type="predicted"/>
<evidence type="ECO:0000313" key="1">
    <source>
        <dbReference type="EMBL" id="KAK4191311.1"/>
    </source>
</evidence>
<comment type="caution">
    <text evidence="1">The sequence shown here is derived from an EMBL/GenBank/DDBJ whole genome shotgun (WGS) entry which is preliminary data.</text>
</comment>
<organism evidence="1 2">
    <name type="scientific">Podospora australis</name>
    <dbReference type="NCBI Taxonomy" id="1536484"/>
    <lineage>
        <taxon>Eukaryota</taxon>
        <taxon>Fungi</taxon>
        <taxon>Dikarya</taxon>
        <taxon>Ascomycota</taxon>
        <taxon>Pezizomycotina</taxon>
        <taxon>Sordariomycetes</taxon>
        <taxon>Sordariomycetidae</taxon>
        <taxon>Sordariales</taxon>
        <taxon>Podosporaceae</taxon>
        <taxon>Podospora</taxon>
    </lineage>
</organism>
<name>A0AAN6X127_9PEZI</name>
<sequence>MEPTHHTIEAVTLFSMILNRYQASLDLGEDQAIFFYVASTVGPAYDERPVHAYLVEPQPVGLVYLEAGLRGSGSVLMLVYYVPMWFQTVKQVDPINTPTSEPIILAGDQTTWESSVRLTSPRRRLSFRSSLPSSPLMVLRFTAPTRLGTLSKNKLDVFRP</sequence>
<reference evidence="1" key="1">
    <citation type="journal article" date="2023" name="Mol. Phylogenet. Evol.">
        <title>Genome-scale phylogeny and comparative genomics of the fungal order Sordariales.</title>
        <authorList>
            <person name="Hensen N."/>
            <person name="Bonometti L."/>
            <person name="Westerberg I."/>
            <person name="Brannstrom I.O."/>
            <person name="Guillou S."/>
            <person name="Cros-Aarteil S."/>
            <person name="Calhoun S."/>
            <person name="Haridas S."/>
            <person name="Kuo A."/>
            <person name="Mondo S."/>
            <person name="Pangilinan J."/>
            <person name="Riley R."/>
            <person name="LaButti K."/>
            <person name="Andreopoulos B."/>
            <person name="Lipzen A."/>
            <person name="Chen C."/>
            <person name="Yan M."/>
            <person name="Daum C."/>
            <person name="Ng V."/>
            <person name="Clum A."/>
            <person name="Steindorff A."/>
            <person name="Ohm R.A."/>
            <person name="Martin F."/>
            <person name="Silar P."/>
            <person name="Natvig D.O."/>
            <person name="Lalanne C."/>
            <person name="Gautier V."/>
            <person name="Ament-Velasquez S.L."/>
            <person name="Kruys A."/>
            <person name="Hutchinson M.I."/>
            <person name="Powell A.J."/>
            <person name="Barry K."/>
            <person name="Miller A.N."/>
            <person name="Grigoriev I.V."/>
            <person name="Debuchy R."/>
            <person name="Gladieux P."/>
            <person name="Hiltunen Thoren M."/>
            <person name="Johannesson H."/>
        </authorList>
    </citation>
    <scope>NUCLEOTIDE SEQUENCE</scope>
    <source>
        <strain evidence="1">PSN309</strain>
    </source>
</reference>
<dbReference type="AlphaFoldDB" id="A0AAN6X127"/>
<gene>
    <name evidence="1" type="ORF">QBC35DRAFT_448584</name>
</gene>
<accession>A0AAN6X127</accession>